<accession>A0A1B2EHU4</accession>
<dbReference type="Pfam" id="PF02810">
    <property type="entry name" value="SEC-C"/>
    <property type="match status" value="1"/>
</dbReference>
<sequence>MTARPLTDAEYDRVSSVLSQFRHEHAMNLEALDGFFAALICGPDHVHPSEYLPEIWGGEMADAEAFSSQQELKDFLDLLMRHWNVVTDTLQSGDVFLPLLLEDDHGIAHANDWAQGFMRGMDLRREDWAELLDDEDHGGWLIPILALAHEHDPDPTMRPYQEPVDADRREQLIAGAAAGVTAIYRYFAPLRQMRPDLRGGHSTYRRPVPKIGRNDPCPCGSGKKYKRCCGKPTLH</sequence>
<dbReference type="KEGG" id="moc:BB934_15805"/>
<dbReference type="OrthoDB" id="1551443at2"/>
<evidence type="ECO:0000313" key="1">
    <source>
        <dbReference type="EMBL" id="ANY79507.1"/>
    </source>
</evidence>
<reference evidence="1" key="1">
    <citation type="submission" date="2016-07" db="EMBL/GenBank/DDBJ databases">
        <title>Microvirga ossetica sp. nov. a new species of rhizobia isolated from root nodules of the legume species Vicia alpestris Steven originated from North Ossetia region in the Caucasus.</title>
        <authorList>
            <person name="Safronova V.I."/>
            <person name="Kuznetsova I.G."/>
            <person name="Sazanova A.L."/>
            <person name="Belimov A."/>
            <person name="Andronov E."/>
            <person name="Osledkin Y.S."/>
            <person name="Onishchuk O.P."/>
            <person name="Kurchak O.N."/>
            <person name="Shaposhnikov A.I."/>
            <person name="Willems A."/>
            <person name="Tikhonovich I.A."/>
        </authorList>
    </citation>
    <scope>NUCLEOTIDE SEQUENCE [LARGE SCALE GENOMIC DNA]</scope>
    <source>
        <strain evidence="1">V5/3M</strain>
    </source>
</reference>
<dbReference type="Gene3D" id="3.10.450.50">
    <property type="match status" value="1"/>
</dbReference>
<dbReference type="PANTHER" id="PTHR33747:SF1">
    <property type="entry name" value="ADENYLATE CYCLASE-ASSOCIATED CAP C-TERMINAL DOMAIN-CONTAINING PROTEIN"/>
    <property type="match status" value="1"/>
</dbReference>
<organism evidence="1">
    <name type="scientific">Microvirga ossetica</name>
    <dbReference type="NCBI Taxonomy" id="1882682"/>
    <lineage>
        <taxon>Bacteria</taxon>
        <taxon>Pseudomonadati</taxon>
        <taxon>Pseudomonadota</taxon>
        <taxon>Alphaproteobacteria</taxon>
        <taxon>Hyphomicrobiales</taxon>
        <taxon>Methylobacteriaceae</taxon>
        <taxon>Microvirga</taxon>
    </lineage>
</organism>
<name>A0A1B2EHU4_9HYPH</name>
<dbReference type="EMBL" id="CP016616">
    <property type="protein sequence ID" value="ANY79507.1"/>
    <property type="molecule type" value="Genomic_DNA"/>
</dbReference>
<dbReference type="InterPro" id="IPR036255">
    <property type="entry name" value="YgfB-like_sf"/>
</dbReference>
<dbReference type="PANTHER" id="PTHR33747">
    <property type="entry name" value="UPF0225 PROTEIN SCO1677"/>
    <property type="match status" value="1"/>
</dbReference>
<dbReference type="NCBIfam" id="TIGR02292">
    <property type="entry name" value="ygfB_yecA"/>
    <property type="match status" value="1"/>
</dbReference>
<dbReference type="InterPro" id="IPR004027">
    <property type="entry name" value="SEC_C_motif"/>
</dbReference>
<evidence type="ECO:0008006" key="2">
    <source>
        <dbReference type="Google" id="ProtNLM"/>
    </source>
</evidence>
<dbReference type="SUPFAM" id="SSF103642">
    <property type="entry name" value="Sec-C motif"/>
    <property type="match status" value="1"/>
</dbReference>
<gene>
    <name evidence="1" type="ORF">BB934_15805</name>
</gene>
<dbReference type="RefSeq" id="WP_099510522.1">
    <property type="nucleotide sequence ID" value="NZ_CP016616.1"/>
</dbReference>
<dbReference type="SUPFAM" id="SSF101327">
    <property type="entry name" value="YgfB-like"/>
    <property type="match status" value="1"/>
</dbReference>
<dbReference type="InterPro" id="IPR011978">
    <property type="entry name" value="YgfB-like"/>
</dbReference>
<protein>
    <recommendedName>
        <fullName evidence="2">YecA family protein</fullName>
    </recommendedName>
</protein>
<dbReference type="Pfam" id="PF03695">
    <property type="entry name" value="UPF0149"/>
    <property type="match status" value="1"/>
</dbReference>
<dbReference type="Gene3D" id="1.20.120.740">
    <property type="entry name" value="YgfB uncharacterised protein family UPF0149, PF03695"/>
    <property type="match status" value="1"/>
</dbReference>
<proteinExistence type="predicted"/>
<dbReference type="AlphaFoldDB" id="A0A1B2EHU4"/>